<dbReference type="Proteomes" id="UP000637423">
    <property type="component" value="Unassembled WGS sequence"/>
</dbReference>
<proteinExistence type="predicted"/>
<dbReference type="AlphaFoldDB" id="A0A916XF93"/>
<evidence type="ECO:0000313" key="4">
    <source>
        <dbReference type="Proteomes" id="UP000637423"/>
    </source>
</evidence>
<evidence type="ECO:0000259" key="2">
    <source>
        <dbReference type="Pfam" id="PF07589"/>
    </source>
</evidence>
<keyword evidence="4" id="KW-1185">Reference proteome</keyword>
<reference evidence="3" key="2">
    <citation type="submission" date="2020-09" db="EMBL/GenBank/DDBJ databases">
        <authorList>
            <person name="Sun Q."/>
            <person name="Zhou Y."/>
        </authorList>
    </citation>
    <scope>NUCLEOTIDE SEQUENCE</scope>
    <source>
        <strain evidence="3">CGMCC 1.10998</strain>
    </source>
</reference>
<evidence type="ECO:0000256" key="1">
    <source>
        <dbReference type="SAM" id="SignalP"/>
    </source>
</evidence>
<evidence type="ECO:0000313" key="3">
    <source>
        <dbReference type="EMBL" id="GGC66278.1"/>
    </source>
</evidence>
<sequence>MRTLLKIIAPLTLAFLTSVTQASPILLGSVNKTYGSASGQIADYSAGNSCVKSGSLSVADSAGACGGNRFSDSFDFSSLHAGSVSSFKLTLSFSATNDINWILGFIPVLEDWNVRPASGNTGSNNLFDMVNSNGVYTQVFNFTAANLDVFNSIVASKNFGLWFADEAAGANSFNLLSAKLDVFGTAAANVPEPSTLALLALALFALGLSRRRSAR</sequence>
<reference evidence="3" key="1">
    <citation type="journal article" date="2014" name="Int. J. Syst. Evol. Microbiol.">
        <title>Complete genome sequence of Corynebacterium casei LMG S-19264T (=DSM 44701T), isolated from a smear-ripened cheese.</title>
        <authorList>
            <consortium name="US DOE Joint Genome Institute (JGI-PGF)"/>
            <person name="Walter F."/>
            <person name="Albersmeier A."/>
            <person name="Kalinowski J."/>
            <person name="Ruckert C."/>
        </authorList>
    </citation>
    <scope>NUCLEOTIDE SEQUENCE</scope>
    <source>
        <strain evidence="3">CGMCC 1.10998</strain>
    </source>
</reference>
<dbReference type="EMBL" id="BMED01000001">
    <property type="protein sequence ID" value="GGC66278.1"/>
    <property type="molecule type" value="Genomic_DNA"/>
</dbReference>
<name>A0A916XF93_9BURK</name>
<accession>A0A916XF93</accession>
<feature type="domain" description="Ice-binding protein C-terminal" evidence="2">
    <location>
        <begin position="190"/>
        <end position="211"/>
    </location>
</feature>
<dbReference type="InterPro" id="IPR013424">
    <property type="entry name" value="Ice-binding_C"/>
</dbReference>
<feature type="chain" id="PRO_5037218316" description="Ice-binding protein C-terminal domain-containing protein" evidence="1">
    <location>
        <begin position="23"/>
        <end position="215"/>
    </location>
</feature>
<dbReference type="Pfam" id="PF07589">
    <property type="entry name" value="PEP-CTERM"/>
    <property type="match status" value="1"/>
</dbReference>
<comment type="caution">
    <text evidence="3">The sequence shown here is derived from an EMBL/GenBank/DDBJ whole genome shotgun (WGS) entry which is preliminary data.</text>
</comment>
<gene>
    <name evidence="3" type="ORF">GCM10011396_11650</name>
</gene>
<dbReference type="NCBIfam" id="TIGR02595">
    <property type="entry name" value="PEP_CTERM"/>
    <property type="match status" value="1"/>
</dbReference>
<feature type="signal peptide" evidence="1">
    <location>
        <begin position="1"/>
        <end position="22"/>
    </location>
</feature>
<dbReference type="RefSeq" id="WP_188564988.1">
    <property type="nucleotide sequence ID" value="NZ_BMED01000001.1"/>
</dbReference>
<keyword evidence="1" id="KW-0732">Signal</keyword>
<protein>
    <recommendedName>
        <fullName evidence="2">Ice-binding protein C-terminal domain-containing protein</fullName>
    </recommendedName>
</protein>
<organism evidence="3 4">
    <name type="scientific">Undibacterium terreum</name>
    <dbReference type="NCBI Taxonomy" id="1224302"/>
    <lineage>
        <taxon>Bacteria</taxon>
        <taxon>Pseudomonadati</taxon>
        <taxon>Pseudomonadota</taxon>
        <taxon>Betaproteobacteria</taxon>
        <taxon>Burkholderiales</taxon>
        <taxon>Oxalobacteraceae</taxon>
        <taxon>Undibacterium</taxon>
    </lineage>
</organism>